<feature type="compositionally biased region" description="Low complexity" evidence="5">
    <location>
        <begin position="513"/>
        <end position="524"/>
    </location>
</feature>
<dbReference type="InterPro" id="IPR029790">
    <property type="entry name" value="EFG1/Phd1/StuA"/>
</dbReference>
<evidence type="ECO:0000313" key="7">
    <source>
        <dbReference type="EMBL" id="KAI5958200.1"/>
    </source>
</evidence>
<evidence type="ECO:0000256" key="1">
    <source>
        <dbReference type="ARBA" id="ARBA00007247"/>
    </source>
</evidence>
<dbReference type="InterPro" id="IPR036887">
    <property type="entry name" value="HTH_APSES_sf"/>
</dbReference>
<feature type="compositionally biased region" description="Basic and acidic residues" evidence="5">
    <location>
        <begin position="552"/>
        <end position="561"/>
    </location>
</feature>
<keyword evidence="3" id="KW-0238">DNA-binding</keyword>
<feature type="compositionally biased region" description="Polar residues" evidence="5">
    <location>
        <begin position="328"/>
        <end position="376"/>
    </location>
</feature>
<dbReference type="GO" id="GO:0005634">
    <property type="term" value="C:nucleus"/>
    <property type="evidence" value="ECO:0007669"/>
    <property type="project" value="TreeGrafter"/>
</dbReference>
<feature type="region of interest" description="Disordered" evidence="5">
    <location>
        <begin position="186"/>
        <end position="231"/>
    </location>
</feature>
<accession>A0AAD5FYQ7</accession>
<evidence type="ECO:0000256" key="3">
    <source>
        <dbReference type="ARBA" id="ARBA00023125"/>
    </source>
</evidence>
<feature type="region of interest" description="Disordered" evidence="5">
    <location>
        <begin position="1"/>
        <end position="72"/>
    </location>
</feature>
<organism evidence="7 8">
    <name type="scientific">Candida theae</name>
    <dbReference type="NCBI Taxonomy" id="1198502"/>
    <lineage>
        <taxon>Eukaryota</taxon>
        <taxon>Fungi</taxon>
        <taxon>Dikarya</taxon>
        <taxon>Ascomycota</taxon>
        <taxon>Saccharomycotina</taxon>
        <taxon>Pichiomycetes</taxon>
        <taxon>Debaryomycetaceae</taxon>
        <taxon>Candida/Lodderomyces clade</taxon>
        <taxon>Candida</taxon>
    </lineage>
</organism>
<feature type="domain" description="HTH APSES-type" evidence="6">
    <location>
        <begin position="389"/>
        <end position="495"/>
    </location>
</feature>
<comment type="caution">
    <text evidence="7">The sequence shown here is derived from an EMBL/GenBank/DDBJ whole genome shotgun (WGS) entry which is preliminary data.</text>
</comment>
<dbReference type="PANTHER" id="PTHR47792:SF1">
    <property type="entry name" value="PROTEIN SOK2-RELATED"/>
    <property type="match status" value="1"/>
</dbReference>
<sequence>MNEVMETSSSSNFYGSDLVTSSKTEQVTVDSKKNLPQSEPEKIQNVEQQLKTRVSTSQPPKQTNNQASVNSIDTPYSHQFQSVNKVKGQQAYPMDYSNYYSIQSSYPAMQNIEFLNSSSSVTATNAGFPDFQSSLTSLASPVAQNVTQEVPIAGLKPQQYAPSHTPSIYSTQNPYSIFQQQDVYPSSLGNKTRSTQYQQKQNYPMRNERQNYNSSQVPYQSDKIGFDGNESWANSRYNQQLLLLQQQQQQQQPQQQQSQQSQQSQHSLNQAFSNSSPMSYSQTAVPQNSLSYNSPAISSNYHSGYAAQRSFHQPQYYQQQQQQQQQQMSKSKSQSALTARNQSVSSTITNKSRNSSTFSNSEEPSESRTTSISSCIPQDEPKPKFVKPLVATRSWEEENTNCYQVCANRVLVSRREDNNYINCTKLLNVTNMSRGKRDGILKTEKVKNVIKVGSMNLKGVWIPFDRAFEIARNEGIDELLHPLFVRNIKEYFLTEGYKLKNEKESKEPESRRSSGSRSNRSPSGDEPNGNYEKSSSSPEGEQATSLPSNGSKDYDFEEVQH</sequence>
<evidence type="ECO:0000313" key="8">
    <source>
        <dbReference type="Proteomes" id="UP001204833"/>
    </source>
</evidence>
<gene>
    <name evidence="7" type="ORF">KGF57_002555</name>
</gene>
<feature type="compositionally biased region" description="Polar residues" evidence="5">
    <location>
        <begin position="531"/>
        <end position="551"/>
    </location>
</feature>
<evidence type="ECO:0000256" key="2">
    <source>
        <dbReference type="ARBA" id="ARBA00023015"/>
    </source>
</evidence>
<dbReference type="Gene3D" id="3.10.260.10">
    <property type="entry name" value="Transcription regulator HTH, APSES-type DNA-binding domain"/>
    <property type="match status" value="1"/>
</dbReference>
<feature type="region of interest" description="Disordered" evidence="5">
    <location>
        <begin position="245"/>
        <end position="286"/>
    </location>
</feature>
<feature type="compositionally biased region" description="Polar residues" evidence="5">
    <location>
        <begin position="186"/>
        <end position="219"/>
    </location>
</feature>
<feature type="compositionally biased region" description="Basic and acidic residues" evidence="5">
    <location>
        <begin position="501"/>
        <end position="512"/>
    </location>
</feature>
<dbReference type="Pfam" id="PF04383">
    <property type="entry name" value="KilA-N"/>
    <property type="match status" value="1"/>
</dbReference>
<feature type="region of interest" description="Disordered" evidence="5">
    <location>
        <begin position="312"/>
        <end position="380"/>
    </location>
</feature>
<evidence type="ECO:0000256" key="5">
    <source>
        <dbReference type="SAM" id="MobiDB-lite"/>
    </source>
</evidence>
<dbReference type="SMART" id="SM01252">
    <property type="entry name" value="KilA-N"/>
    <property type="match status" value="1"/>
</dbReference>
<dbReference type="PROSITE" id="PS51299">
    <property type="entry name" value="HTH_APSES"/>
    <property type="match status" value="1"/>
</dbReference>
<feature type="compositionally biased region" description="Low complexity" evidence="5">
    <location>
        <begin position="245"/>
        <end position="270"/>
    </location>
</feature>
<dbReference type="GO" id="GO:0045944">
    <property type="term" value="P:positive regulation of transcription by RNA polymerase II"/>
    <property type="evidence" value="ECO:0007669"/>
    <property type="project" value="TreeGrafter"/>
</dbReference>
<dbReference type="GO" id="GO:0043565">
    <property type="term" value="F:sequence-specific DNA binding"/>
    <property type="evidence" value="ECO:0007669"/>
    <property type="project" value="TreeGrafter"/>
</dbReference>
<dbReference type="GO" id="GO:0003700">
    <property type="term" value="F:DNA-binding transcription factor activity"/>
    <property type="evidence" value="ECO:0007669"/>
    <property type="project" value="TreeGrafter"/>
</dbReference>
<feature type="compositionally biased region" description="Polar residues" evidence="5">
    <location>
        <begin position="271"/>
        <end position="286"/>
    </location>
</feature>
<dbReference type="InterPro" id="IPR003163">
    <property type="entry name" value="Tscrpt_reg_HTH_APSES-type"/>
</dbReference>
<comment type="similarity">
    <text evidence="1">Belongs to the EFG1/PHD1/stuA family.</text>
</comment>
<keyword evidence="4" id="KW-0804">Transcription</keyword>
<dbReference type="GeneID" id="76150614"/>
<feature type="compositionally biased region" description="Low complexity" evidence="5">
    <location>
        <begin position="313"/>
        <end position="327"/>
    </location>
</feature>
<dbReference type="EMBL" id="JAIHNG010000118">
    <property type="protein sequence ID" value="KAI5958200.1"/>
    <property type="molecule type" value="Genomic_DNA"/>
</dbReference>
<dbReference type="AlphaFoldDB" id="A0AAD5FYQ7"/>
<evidence type="ECO:0000256" key="4">
    <source>
        <dbReference type="ARBA" id="ARBA00023163"/>
    </source>
</evidence>
<reference evidence="7 8" key="1">
    <citation type="journal article" date="2022" name="DNA Res.">
        <title>Genome analysis of five recently described species of the CUG-Ser clade uncovers Candida theae as a new hybrid lineage with pathogenic potential in the Candida parapsilosis species complex.</title>
        <authorList>
            <person name="Mixao V."/>
            <person name="Del Olmo V."/>
            <person name="Hegedusova E."/>
            <person name="Saus E."/>
            <person name="Pryszcz L."/>
            <person name="Cillingova A."/>
            <person name="Nosek J."/>
            <person name="Gabaldon T."/>
        </authorList>
    </citation>
    <scope>NUCLEOTIDE SEQUENCE [LARGE SCALE GENOMIC DNA]</scope>
    <source>
        <strain evidence="7 8">CBS 12239</strain>
    </source>
</reference>
<proteinExistence type="inferred from homology"/>
<evidence type="ECO:0000259" key="6">
    <source>
        <dbReference type="PROSITE" id="PS51299"/>
    </source>
</evidence>
<keyword evidence="8" id="KW-1185">Reference proteome</keyword>
<feature type="compositionally biased region" description="Polar residues" evidence="5">
    <location>
        <begin position="1"/>
        <end position="37"/>
    </location>
</feature>
<feature type="region of interest" description="Disordered" evidence="5">
    <location>
        <begin position="501"/>
        <end position="561"/>
    </location>
</feature>
<dbReference type="PANTHER" id="PTHR47792">
    <property type="entry name" value="PROTEIN SOK2-RELATED"/>
    <property type="match status" value="1"/>
</dbReference>
<dbReference type="RefSeq" id="XP_051608791.1">
    <property type="nucleotide sequence ID" value="XM_051751881.1"/>
</dbReference>
<feature type="compositionally biased region" description="Polar residues" evidence="5">
    <location>
        <begin position="45"/>
        <end position="72"/>
    </location>
</feature>
<dbReference type="Proteomes" id="UP001204833">
    <property type="component" value="Unassembled WGS sequence"/>
</dbReference>
<keyword evidence="2" id="KW-0805">Transcription regulation</keyword>
<dbReference type="InterPro" id="IPR018004">
    <property type="entry name" value="KilA/APSES_HTH"/>
</dbReference>
<name>A0AAD5FYQ7_9ASCO</name>
<protein>
    <submittedName>
        <fullName evidence="7">EFH1</fullName>
    </submittedName>
</protein>
<dbReference type="SUPFAM" id="SSF54616">
    <property type="entry name" value="DNA-binding domain of Mlu1-box binding protein MBP1"/>
    <property type="match status" value="1"/>
</dbReference>